<reference evidence="1 2" key="1">
    <citation type="submission" date="2017-08" db="EMBL/GenBank/DDBJ databases">
        <title>The complete genome sequence of Nocardiopsis gilva YIM 90087.</title>
        <authorList>
            <person name="Yin M."/>
            <person name="Tang S."/>
        </authorList>
    </citation>
    <scope>NUCLEOTIDE SEQUENCE [LARGE SCALE GENOMIC DNA]</scope>
    <source>
        <strain evidence="1 2">YIM 90087</strain>
    </source>
</reference>
<name>A0A223S7H3_9ACTN</name>
<organism evidence="1 2">
    <name type="scientific">Nocardiopsis gilva YIM 90087</name>
    <dbReference type="NCBI Taxonomy" id="1235441"/>
    <lineage>
        <taxon>Bacteria</taxon>
        <taxon>Bacillati</taxon>
        <taxon>Actinomycetota</taxon>
        <taxon>Actinomycetes</taxon>
        <taxon>Streptosporangiales</taxon>
        <taxon>Nocardiopsidaceae</taxon>
        <taxon>Nocardiopsis</taxon>
    </lineage>
</organism>
<dbReference type="Proteomes" id="UP000215005">
    <property type="component" value="Chromosome"/>
</dbReference>
<dbReference type="EMBL" id="CP022753">
    <property type="protein sequence ID" value="ASU84077.1"/>
    <property type="molecule type" value="Genomic_DNA"/>
</dbReference>
<gene>
    <name evidence="1" type="ORF">CDO52_15930</name>
</gene>
<sequence length="59" mass="6781">MARSAPTVVVQGDSMPPEPPLDEAYFARMLEGIARRGYIPARACFLNRRVEWGSRWQSW</sequence>
<accession>A0A223S7H3</accession>
<protein>
    <submittedName>
        <fullName evidence="1">Uncharacterized protein</fullName>
    </submittedName>
</protein>
<dbReference type="RefSeq" id="WP_094932490.1">
    <property type="nucleotide sequence ID" value="NZ_CP022753.1"/>
</dbReference>
<evidence type="ECO:0000313" key="2">
    <source>
        <dbReference type="Proteomes" id="UP000215005"/>
    </source>
</evidence>
<dbReference type="KEGG" id="ngv:CDO52_15930"/>
<proteinExistence type="predicted"/>
<dbReference type="AlphaFoldDB" id="A0A223S7H3"/>
<evidence type="ECO:0000313" key="1">
    <source>
        <dbReference type="EMBL" id="ASU84077.1"/>
    </source>
</evidence>
<keyword evidence="2" id="KW-1185">Reference proteome</keyword>